<evidence type="ECO:0000256" key="1">
    <source>
        <dbReference type="SAM" id="MobiDB-lite"/>
    </source>
</evidence>
<gene>
    <name evidence="3" type="ORF">DARMORV10_C05P11730.1</name>
</gene>
<reference evidence="3" key="1">
    <citation type="submission" date="2021-01" db="EMBL/GenBank/DDBJ databases">
        <authorList>
            <consortium name="Genoscope - CEA"/>
            <person name="William W."/>
        </authorList>
    </citation>
    <scope>NUCLEOTIDE SEQUENCE</scope>
</reference>
<proteinExistence type="predicted"/>
<evidence type="ECO:0000313" key="3">
    <source>
        <dbReference type="EMBL" id="CAF1925411.1"/>
    </source>
</evidence>
<name>A0A816KSV1_BRANA</name>
<organism evidence="3">
    <name type="scientific">Brassica napus</name>
    <name type="common">Rape</name>
    <dbReference type="NCBI Taxonomy" id="3708"/>
    <lineage>
        <taxon>Eukaryota</taxon>
        <taxon>Viridiplantae</taxon>
        <taxon>Streptophyta</taxon>
        <taxon>Embryophyta</taxon>
        <taxon>Tracheophyta</taxon>
        <taxon>Spermatophyta</taxon>
        <taxon>Magnoliopsida</taxon>
        <taxon>eudicotyledons</taxon>
        <taxon>Gunneridae</taxon>
        <taxon>Pentapetalae</taxon>
        <taxon>rosids</taxon>
        <taxon>malvids</taxon>
        <taxon>Brassicales</taxon>
        <taxon>Brassicaceae</taxon>
        <taxon>Brassiceae</taxon>
        <taxon>Brassica</taxon>
    </lineage>
</organism>
<dbReference type="OrthoDB" id="9970435at2759"/>
<protein>
    <submittedName>
        <fullName evidence="3">(rape) hypothetical protein</fullName>
    </submittedName>
</protein>
<dbReference type="InterPro" id="IPR009769">
    <property type="entry name" value="EDR2_C"/>
</dbReference>
<dbReference type="PANTHER" id="PTHR31558">
    <property type="entry name" value="CW14 PROTEIN"/>
    <property type="match status" value="1"/>
</dbReference>
<dbReference type="EMBL" id="HG994369">
    <property type="protein sequence ID" value="CAF1925411.1"/>
    <property type="molecule type" value="Genomic_DNA"/>
</dbReference>
<dbReference type="PANTHER" id="PTHR31558:SF40">
    <property type="entry name" value="EXPRESSED PROTEIN"/>
    <property type="match status" value="1"/>
</dbReference>
<feature type="domain" description="Protein ENHANCED DISEASE RESISTANCE 2 C-terminal" evidence="2">
    <location>
        <begin position="254"/>
        <end position="498"/>
    </location>
</feature>
<feature type="region of interest" description="Disordered" evidence="1">
    <location>
        <begin position="24"/>
        <end position="44"/>
    </location>
</feature>
<accession>A0A816KSV1</accession>
<feature type="compositionally biased region" description="Basic and acidic residues" evidence="1">
    <location>
        <begin position="175"/>
        <end position="200"/>
    </location>
</feature>
<dbReference type="Pfam" id="PF07059">
    <property type="entry name" value="EDR2_C"/>
    <property type="match status" value="1"/>
</dbReference>
<feature type="compositionally biased region" description="Basic residues" evidence="1">
    <location>
        <begin position="27"/>
        <end position="36"/>
    </location>
</feature>
<feature type="region of interest" description="Disordered" evidence="1">
    <location>
        <begin position="175"/>
        <end position="203"/>
    </location>
</feature>
<dbReference type="AlphaFoldDB" id="A0A816KSV1"/>
<sequence>MNVVETLPKKKMGGCVSSQRKLSNKLQQKKHNKHGGRSSQCRSRISASMPDVPMKRMSNASVRDFVHLDFEKGAAKMMCKRAEMSNANFHMTQLQWNCSSQIDGNRMSNEEAWYDSFSYIDSDSDDGSNSSVFEDANASAMGQVIQYEEFYGSYLTIDGNKAETFSSKNEVSIKRNQVADESHHETYKTTTCEDHQDHRKTSSKVVMVSVRRTSIDSKSASSDFSSGEKLLYRPKAGSVIQRSLGEKLTNQGSWLELSPSSFKLRGLNFFRDKQKSPAPDCSPYTPIGVDLFACPKKINHIAQHIELPSLKPASSGICDVPNLLIVNIQLPMYQTSMFGDYDGEGLSLVLYFKLNENYDKEISSHFQETIKRFMDDEMEKVKGFTRESTVPFRERLKIMAGLVNPEDLQLCSTERKLITAYNDRPVLSRPQHDFFRGPNYFEIDLDIHRFSYISRKGLESFRDRIKNGILDLGLTIQAQTPEELPEQVLCCVRLNKIDFVNHGQIPTLLTNKQS</sequence>
<dbReference type="Proteomes" id="UP001295469">
    <property type="component" value="Chromosome C05"/>
</dbReference>
<evidence type="ECO:0000259" key="2">
    <source>
        <dbReference type="Pfam" id="PF07059"/>
    </source>
</evidence>